<keyword evidence="3" id="KW-1185">Reference proteome</keyword>
<dbReference type="AlphaFoldDB" id="A0AAD7I6X1"/>
<name>A0AAD7I6X1_9AGAR</name>
<evidence type="ECO:0000313" key="3">
    <source>
        <dbReference type="Proteomes" id="UP001215280"/>
    </source>
</evidence>
<feature type="compositionally biased region" description="Basic residues" evidence="1">
    <location>
        <begin position="1"/>
        <end position="10"/>
    </location>
</feature>
<feature type="compositionally biased region" description="Low complexity" evidence="1">
    <location>
        <begin position="74"/>
        <end position="88"/>
    </location>
</feature>
<reference evidence="2" key="1">
    <citation type="submission" date="2023-03" db="EMBL/GenBank/DDBJ databases">
        <title>Massive genome expansion in bonnet fungi (Mycena s.s.) driven by repeated elements and novel gene families across ecological guilds.</title>
        <authorList>
            <consortium name="Lawrence Berkeley National Laboratory"/>
            <person name="Harder C.B."/>
            <person name="Miyauchi S."/>
            <person name="Viragh M."/>
            <person name="Kuo A."/>
            <person name="Thoen E."/>
            <person name="Andreopoulos B."/>
            <person name="Lu D."/>
            <person name="Skrede I."/>
            <person name="Drula E."/>
            <person name="Henrissat B."/>
            <person name="Morin E."/>
            <person name="Kohler A."/>
            <person name="Barry K."/>
            <person name="LaButti K."/>
            <person name="Morin E."/>
            <person name="Salamov A."/>
            <person name="Lipzen A."/>
            <person name="Mereny Z."/>
            <person name="Hegedus B."/>
            <person name="Baldrian P."/>
            <person name="Stursova M."/>
            <person name="Weitz H."/>
            <person name="Taylor A."/>
            <person name="Grigoriev I.V."/>
            <person name="Nagy L.G."/>
            <person name="Martin F."/>
            <person name="Kauserud H."/>
        </authorList>
    </citation>
    <scope>NUCLEOTIDE SEQUENCE</scope>
    <source>
        <strain evidence="2">CBHHK188m</strain>
    </source>
</reference>
<feature type="region of interest" description="Disordered" evidence="1">
    <location>
        <begin position="1"/>
        <end position="46"/>
    </location>
</feature>
<comment type="caution">
    <text evidence="2">The sequence shown here is derived from an EMBL/GenBank/DDBJ whole genome shotgun (WGS) entry which is preliminary data.</text>
</comment>
<feature type="compositionally biased region" description="Basic and acidic residues" evidence="1">
    <location>
        <begin position="15"/>
        <end position="30"/>
    </location>
</feature>
<organism evidence="2 3">
    <name type="scientific">Mycena maculata</name>
    <dbReference type="NCBI Taxonomy" id="230809"/>
    <lineage>
        <taxon>Eukaryota</taxon>
        <taxon>Fungi</taxon>
        <taxon>Dikarya</taxon>
        <taxon>Basidiomycota</taxon>
        <taxon>Agaricomycotina</taxon>
        <taxon>Agaricomycetes</taxon>
        <taxon>Agaricomycetidae</taxon>
        <taxon>Agaricales</taxon>
        <taxon>Marasmiineae</taxon>
        <taxon>Mycenaceae</taxon>
        <taxon>Mycena</taxon>
    </lineage>
</organism>
<feature type="region of interest" description="Disordered" evidence="1">
    <location>
        <begin position="74"/>
        <end position="94"/>
    </location>
</feature>
<accession>A0AAD7I6X1</accession>
<evidence type="ECO:0000256" key="1">
    <source>
        <dbReference type="SAM" id="MobiDB-lite"/>
    </source>
</evidence>
<proteinExistence type="predicted"/>
<protein>
    <submittedName>
        <fullName evidence="2">Uncharacterized protein</fullName>
    </submittedName>
</protein>
<gene>
    <name evidence="2" type="ORF">DFH07DRAFT_1065064</name>
</gene>
<dbReference type="Proteomes" id="UP001215280">
    <property type="component" value="Unassembled WGS sequence"/>
</dbReference>
<sequence>MTMNFHRKRASAGARSDEKQACRRLQEVRGGEGNPAVEDGEGPARMFQETGPRIEYSTGAIFDDEEATTWVETAEATSAASDESGTESGTEDQVSRALFISRWNSSPCEPLRNIDNLDTL</sequence>
<dbReference type="EMBL" id="JARJLG010000155">
    <property type="protein sequence ID" value="KAJ7735400.1"/>
    <property type="molecule type" value="Genomic_DNA"/>
</dbReference>
<evidence type="ECO:0000313" key="2">
    <source>
        <dbReference type="EMBL" id="KAJ7735400.1"/>
    </source>
</evidence>